<evidence type="ECO:0000313" key="4">
    <source>
        <dbReference type="EMBL" id="CAH0104454.1"/>
    </source>
</evidence>
<dbReference type="GO" id="GO:0004535">
    <property type="term" value="F:poly(A)-specific ribonuclease activity"/>
    <property type="evidence" value="ECO:0007669"/>
    <property type="project" value="InterPro"/>
</dbReference>
<dbReference type="GO" id="GO:0046872">
    <property type="term" value="F:metal ion binding"/>
    <property type="evidence" value="ECO:0007669"/>
    <property type="project" value="InterPro"/>
</dbReference>
<proteinExistence type="inferred from homology"/>
<feature type="region of interest" description="Disordered" evidence="2">
    <location>
        <begin position="528"/>
        <end position="570"/>
    </location>
</feature>
<protein>
    <recommendedName>
        <fullName evidence="3">Poly(A)-specific ribonuclease RNA-binding domain-containing protein</fullName>
    </recommendedName>
</protein>
<dbReference type="InterPro" id="IPR012677">
    <property type="entry name" value="Nucleotide-bd_a/b_plait_sf"/>
</dbReference>
<dbReference type="GO" id="GO:0000289">
    <property type="term" value="P:nuclear-transcribed mRNA poly(A) tail shortening"/>
    <property type="evidence" value="ECO:0007669"/>
    <property type="project" value="TreeGrafter"/>
</dbReference>
<dbReference type="GO" id="GO:1990432">
    <property type="term" value="P:siRNA 3'-end processing"/>
    <property type="evidence" value="ECO:0007669"/>
    <property type="project" value="TreeGrafter"/>
</dbReference>
<name>A0A8J2RT82_9CRUS</name>
<dbReference type="Pfam" id="PF04857">
    <property type="entry name" value="CAF1"/>
    <property type="match status" value="1"/>
</dbReference>
<dbReference type="PANTHER" id="PTHR15092">
    <property type="entry name" value="POLY A -SPECIFIC RIBONUCLEASE/TARGET OF EGR1, MEMBER 1"/>
    <property type="match status" value="1"/>
</dbReference>
<organism evidence="4 5">
    <name type="scientific">Daphnia galeata</name>
    <dbReference type="NCBI Taxonomy" id="27404"/>
    <lineage>
        <taxon>Eukaryota</taxon>
        <taxon>Metazoa</taxon>
        <taxon>Ecdysozoa</taxon>
        <taxon>Arthropoda</taxon>
        <taxon>Crustacea</taxon>
        <taxon>Branchiopoda</taxon>
        <taxon>Diplostraca</taxon>
        <taxon>Cladocera</taxon>
        <taxon>Anomopoda</taxon>
        <taxon>Daphniidae</taxon>
        <taxon>Daphnia</taxon>
    </lineage>
</organism>
<dbReference type="AlphaFoldDB" id="A0A8J2RT82"/>
<keyword evidence="5" id="KW-1185">Reference proteome</keyword>
<dbReference type="Proteomes" id="UP000789390">
    <property type="component" value="Unassembled WGS sequence"/>
</dbReference>
<dbReference type="InterPro" id="IPR014789">
    <property type="entry name" value="PolyA-riboNase_RNA-binding"/>
</dbReference>
<dbReference type="Gene3D" id="3.30.70.330">
    <property type="match status" value="1"/>
</dbReference>
<dbReference type="GO" id="GO:1990431">
    <property type="term" value="P:priRNA 3'-end processing"/>
    <property type="evidence" value="ECO:0007669"/>
    <property type="project" value="TreeGrafter"/>
</dbReference>
<evidence type="ECO:0000259" key="3">
    <source>
        <dbReference type="Pfam" id="PF08675"/>
    </source>
</evidence>
<dbReference type="GO" id="GO:0005737">
    <property type="term" value="C:cytoplasm"/>
    <property type="evidence" value="ECO:0007669"/>
    <property type="project" value="InterPro"/>
</dbReference>
<dbReference type="InterPro" id="IPR006941">
    <property type="entry name" value="RNase_CAF1"/>
</dbReference>
<dbReference type="InterPro" id="IPR051181">
    <property type="entry name" value="CAF1_poly(A)_ribonucleases"/>
</dbReference>
<dbReference type="GO" id="GO:0003723">
    <property type="term" value="F:RNA binding"/>
    <property type="evidence" value="ECO:0007669"/>
    <property type="project" value="InterPro"/>
</dbReference>
<dbReference type="EMBL" id="CAKKLH010000142">
    <property type="protein sequence ID" value="CAH0104454.1"/>
    <property type="molecule type" value="Genomic_DNA"/>
</dbReference>
<feature type="compositionally biased region" description="Polar residues" evidence="2">
    <location>
        <begin position="558"/>
        <end position="570"/>
    </location>
</feature>
<feature type="domain" description="Poly(A)-specific ribonuclease RNA-binding" evidence="3">
    <location>
        <begin position="430"/>
        <end position="509"/>
    </location>
</feature>
<dbReference type="PANTHER" id="PTHR15092:SF44">
    <property type="entry name" value="POLY(A)-SPECIFIC RIBONUCLEASE PARN"/>
    <property type="match status" value="1"/>
</dbReference>
<dbReference type="InterPro" id="IPR036397">
    <property type="entry name" value="RNaseH_sf"/>
</dbReference>
<dbReference type="SUPFAM" id="SSF54928">
    <property type="entry name" value="RNA-binding domain, RBD"/>
    <property type="match status" value="1"/>
</dbReference>
<dbReference type="Pfam" id="PF08675">
    <property type="entry name" value="RNA_bind"/>
    <property type="match status" value="1"/>
</dbReference>
<dbReference type="InterPro" id="IPR035979">
    <property type="entry name" value="RBD_domain_sf"/>
</dbReference>
<evidence type="ECO:0000313" key="5">
    <source>
        <dbReference type="Proteomes" id="UP000789390"/>
    </source>
</evidence>
<dbReference type="CDD" id="cd12428">
    <property type="entry name" value="RRM_PARN"/>
    <property type="match status" value="1"/>
</dbReference>
<gene>
    <name evidence="4" type="ORF">DGAL_LOCUS7360</name>
</gene>
<comment type="similarity">
    <text evidence="1">Belongs to the CAF1 family.</text>
</comment>
<dbReference type="GO" id="GO:0005634">
    <property type="term" value="C:nucleus"/>
    <property type="evidence" value="ECO:0007669"/>
    <property type="project" value="InterPro"/>
</dbReference>
<accession>A0A8J2RT82</accession>
<sequence length="570" mass="64571">MDVTKINFQKVLEGLDDELEKSCFIAIDTEFTGLNDGGSNKLSSLDTPAERYKKVLNGSSQFLVVQFGLSIFNFDKKIMKYGNKTYNFYIFPHTSMRGLCDKNFMSQASSLSFLANQGFDFNKLIKEGIPFLNFVEEEKFNLNLKNRKSSLNGDSKVPCHELSEIPSDQIGYVNQIVSKVATFLDISNGDEEKSPAILEFQCSSFQNELIFSFVRTRYPNLMFESVKKIGGSFTVTVKKAEFKTELMDRLPLKNHPIEDFLGFSEVIRKITNSGKLVVGHNMLLDLCHILGQFCEPLPEDYKDFKAMTNTFFPRIIDTKVMATTKPFRDLLPNSALGPLLNTLLKAPFRNTEIVTVKDFPSYTDSLKYHEAGYDAFITGRCFIALVNYLEDIQSACNKAMAVHESSLITPFYQKVFMMKVTDIPYMTLSGPDLEPSREHIFYVTFPQNWKLQDIFHLFSVHGTVRVDWASDTSAFVSLHRKENCHFVLSAFNESTLPVGCSVVSYESYINLKHKGVASLQAAEVQESSRKRSASVVHNSSSALPSPKKSRQELENPKLNKTQFAVSTDWD</sequence>
<evidence type="ECO:0000256" key="1">
    <source>
        <dbReference type="ARBA" id="ARBA00008372"/>
    </source>
</evidence>
<dbReference type="InterPro" id="IPR012337">
    <property type="entry name" value="RNaseH-like_sf"/>
</dbReference>
<comment type="caution">
    <text evidence="4">The sequence shown here is derived from an EMBL/GenBank/DDBJ whole genome shotgun (WGS) entry which is preliminary data.</text>
</comment>
<dbReference type="Gene3D" id="3.30.420.10">
    <property type="entry name" value="Ribonuclease H-like superfamily/Ribonuclease H"/>
    <property type="match status" value="2"/>
</dbReference>
<dbReference type="OrthoDB" id="1432093at2759"/>
<dbReference type="SUPFAM" id="SSF53098">
    <property type="entry name" value="Ribonuclease H-like"/>
    <property type="match status" value="1"/>
</dbReference>
<evidence type="ECO:0000256" key="2">
    <source>
        <dbReference type="SAM" id="MobiDB-lite"/>
    </source>
</evidence>
<reference evidence="4" key="1">
    <citation type="submission" date="2021-11" db="EMBL/GenBank/DDBJ databases">
        <authorList>
            <person name="Schell T."/>
        </authorList>
    </citation>
    <scope>NUCLEOTIDE SEQUENCE</scope>
    <source>
        <strain evidence="4">M5</strain>
    </source>
</reference>